<protein>
    <submittedName>
        <fullName evidence="1">Uncharacterized protein</fullName>
    </submittedName>
</protein>
<organism evidence="1 2">
    <name type="scientific">Hahella chejuensis (strain KCTC 2396)</name>
    <dbReference type="NCBI Taxonomy" id="349521"/>
    <lineage>
        <taxon>Bacteria</taxon>
        <taxon>Pseudomonadati</taxon>
        <taxon>Pseudomonadota</taxon>
        <taxon>Gammaproteobacteria</taxon>
        <taxon>Oceanospirillales</taxon>
        <taxon>Hahellaceae</taxon>
        <taxon>Hahella</taxon>
    </lineage>
</organism>
<dbReference type="OrthoDB" id="6057762at2"/>
<accession>Q2SAK4</accession>
<evidence type="ECO:0000313" key="1">
    <source>
        <dbReference type="EMBL" id="ABC32320.1"/>
    </source>
</evidence>
<dbReference type="AlphaFoldDB" id="Q2SAK4"/>
<gene>
    <name evidence="1" type="ordered locus">HCH_05663</name>
</gene>
<sequence length="144" mass="16090">MNSIRERIQRTCLDTLKKALAPVPVWRYPTAPINREASPALLLMTESDVVLARVNDRVERALNIRLVAITRGRDAFEQADRLAVAAHTALMRDANMGGLAYALLEIDAEWDAEDADAGAVALPLRYEVRYRTHIHDLTRDGSVL</sequence>
<dbReference type="KEGG" id="hch:HCH_05663"/>
<evidence type="ECO:0000313" key="2">
    <source>
        <dbReference type="Proteomes" id="UP000000238"/>
    </source>
</evidence>
<proteinExistence type="predicted"/>
<dbReference type="EMBL" id="CP000155">
    <property type="protein sequence ID" value="ABC32320.1"/>
    <property type="molecule type" value="Genomic_DNA"/>
</dbReference>
<keyword evidence="2" id="KW-1185">Reference proteome</keyword>
<dbReference type="eggNOG" id="ENOG502ZCHE">
    <property type="taxonomic scope" value="Bacteria"/>
</dbReference>
<dbReference type="RefSeq" id="WP_011399379.1">
    <property type="nucleotide sequence ID" value="NC_007645.1"/>
</dbReference>
<reference evidence="1 2" key="1">
    <citation type="journal article" date="2005" name="Nucleic Acids Res.">
        <title>Genomic blueprint of Hahella chejuensis, a marine microbe producing an algicidal agent.</title>
        <authorList>
            <person name="Jeong H."/>
            <person name="Yim J.H."/>
            <person name="Lee C."/>
            <person name="Choi S.-H."/>
            <person name="Park Y.K."/>
            <person name="Yoon S.H."/>
            <person name="Hur C.-G."/>
            <person name="Kang H.-Y."/>
            <person name="Kim D."/>
            <person name="Lee H.H."/>
            <person name="Park K.H."/>
            <person name="Park S.-H."/>
            <person name="Park H.-S."/>
            <person name="Lee H.K."/>
            <person name="Oh T.K."/>
            <person name="Kim J.F."/>
        </authorList>
    </citation>
    <scope>NUCLEOTIDE SEQUENCE [LARGE SCALE GENOMIC DNA]</scope>
    <source>
        <strain evidence="1 2">KCTC 2396</strain>
    </source>
</reference>
<dbReference type="Proteomes" id="UP000000238">
    <property type="component" value="Chromosome"/>
</dbReference>
<name>Q2SAK4_HAHCH</name>
<dbReference type="STRING" id="349521.HCH_05663"/>
<dbReference type="HOGENOM" id="CLU_1756708_0_0_6"/>